<feature type="domain" description="DUF5643" evidence="3">
    <location>
        <begin position="238"/>
        <end position="345"/>
    </location>
</feature>
<evidence type="ECO:0008006" key="6">
    <source>
        <dbReference type="Google" id="ProtNLM"/>
    </source>
</evidence>
<dbReference type="Pfam" id="PF18705">
    <property type="entry name" value="DUF5643"/>
    <property type="match status" value="1"/>
</dbReference>
<comment type="caution">
    <text evidence="4">The sequence shown here is derived from an EMBL/GenBank/DDBJ whole genome shotgun (WGS) entry which is preliminary data.</text>
</comment>
<dbReference type="InterPro" id="IPR025436">
    <property type="entry name" value="DUF4179"/>
</dbReference>
<dbReference type="Proteomes" id="UP000411588">
    <property type="component" value="Unassembled WGS sequence"/>
</dbReference>
<name>A0AB74QJM7_CLODI</name>
<feature type="transmembrane region" description="Helical" evidence="1">
    <location>
        <begin position="37"/>
        <end position="61"/>
    </location>
</feature>
<dbReference type="RefSeq" id="WP_077716173.1">
    <property type="nucleotide sequence ID" value="NZ_BITU01000105.1"/>
</dbReference>
<accession>A0AB74QJM7</accession>
<evidence type="ECO:0000313" key="5">
    <source>
        <dbReference type="Proteomes" id="UP000411588"/>
    </source>
</evidence>
<dbReference type="EMBL" id="CAADAN010000030">
    <property type="protein sequence ID" value="VFD36680.1"/>
    <property type="molecule type" value="Genomic_DNA"/>
</dbReference>
<keyword evidence="1" id="KW-0812">Transmembrane</keyword>
<dbReference type="InterPro" id="IPR040680">
    <property type="entry name" value="DUF5643"/>
</dbReference>
<dbReference type="Gene3D" id="2.60.40.1630">
    <property type="entry name" value="bacillus anthracis domain"/>
    <property type="match status" value="1"/>
</dbReference>
<keyword evidence="1" id="KW-0472">Membrane</keyword>
<keyword evidence="1" id="KW-1133">Transmembrane helix</keyword>
<dbReference type="AlphaFoldDB" id="A0AB74QJM7"/>
<dbReference type="Pfam" id="PF13786">
    <property type="entry name" value="DUF4179"/>
    <property type="match status" value="1"/>
</dbReference>
<gene>
    <name evidence="4" type="ORF">SAMEA1402399_04102</name>
</gene>
<evidence type="ECO:0000313" key="4">
    <source>
        <dbReference type="EMBL" id="VFD36680.1"/>
    </source>
</evidence>
<organism evidence="4 5">
    <name type="scientific">Clostridioides difficile</name>
    <name type="common">Peptoclostridium difficile</name>
    <dbReference type="NCBI Taxonomy" id="1496"/>
    <lineage>
        <taxon>Bacteria</taxon>
        <taxon>Bacillati</taxon>
        <taxon>Bacillota</taxon>
        <taxon>Clostridia</taxon>
        <taxon>Peptostreptococcales</taxon>
        <taxon>Peptostreptococcaceae</taxon>
        <taxon>Clostridioides</taxon>
    </lineage>
</organism>
<evidence type="ECO:0000259" key="3">
    <source>
        <dbReference type="Pfam" id="PF18705"/>
    </source>
</evidence>
<sequence>MKKLDNIKMPDNFDLAIQTSISKALNEKKKMNRRKSITVTLISFFILGLIALNSETTWAYIRDTTKQIESFFGREKNIFDKYKFEGEQIIESNGLKFSLGEVILDDRQLIVSMSADYTDFKIKFKNIGKVGISPSFPTIYIDDLVFPGQSYSTITEKVKGEKKYNILLKVSLLQIDTNKDGIADTEYEILNKINSNKNYSLKISFTDIDYGIKNGIENNVGNWKFNTTINASNIIKDTKVYEVDKEIKIDEKEYKGTLNIKEVRVSPISIKVKYNYDSYTEIGPAKRSDPYLIIKDENGKKLNNGTGAGGILQNKKNYINGEFELRGSEKKITIIPCIYVNDKEKCLFNKTVNLNID</sequence>
<reference evidence="4 5" key="1">
    <citation type="submission" date="2019-02" db="EMBL/GenBank/DDBJ databases">
        <authorList>
            <consortium name="Pathogen Informatics"/>
        </authorList>
    </citation>
    <scope>NUCLEOTIDE SEQUENCE [LARGE SCALE GENOMIC DNA]</scope>
    <source>
        <strain evidence="5">clo34</strain>
    </source>
</reference>
<feature type="domain" description="DUF4179" evidence="2">
    <location>
        <begin position="29"/>
        <end position="113"/>
    </location>
</feature>
<evidence type="ECO:0000256" key="1">
    <source>
        <dbReference type="SAM" id="Phobius"/>
    </source>
</evidence>
<evidence type="ECO:0000259" key="2">
    <source>
        <dbReference type="Pfam" id="PF13786"/>
    </source>
</evidence>
<proteinExistence type="predicted"/>
<protein>
    <recommendedName>
        <fullName evidence="6">DUF4179 domain-containing protein</fullName>
    </recommendedName>
</protein>